<accession>A0AC34GMK0</accession>
<proteinExistence type="predicted"/>
<name>A0AC34GMK0_9BILA</name>
<dbReference type="WBParaSite" id="ES5_v2.g30890.t1">
    <property type="protein sequence ID" value="ES5_v2.g30890.t1"/>
    <property type="gene ID" value="ES5_v2.g30890"/>
</dbReference>
<protein>
    <submittedName>
        <fullName evidence="2">Uncharacterized protein</fullName>
    </submittedName>
</protein>
<organism evidence="1 2">
    <name type="scientific">Panagrolaimus sp. ES5</name>
    <dbReference type="NCBI Taxonomy" id="591445"/>
    <lineage>
        <taxon>Eukaryota</taxon>
        <taxon>Metazoa</taxon>
        <taxon>Ecdysozoa</taxon>
        <taxon>Nematoda</taxon>
        <taxon>Chromadorea</taxon>
        <taxon>Rhabditida</taxon>
        <taxon>Tylenchina</taxon>
        <taxon>Panagrolaimomorpha</taxon>
        <taxon>Panagrolaimoidea</taxon>
        <taxon>Panagrolaimidae</taxon>
        <taxon>Panagrolaimus</taxon>
    </lineage>
</organism>
<sequence>KSFDEIVRFGELLLITKERICELAFNSNILASPETLEAALFMIGETAEELDKSTLDRSIHFIRQMFYVLHQYSADRGRSFGPQHATFIIDFFNRLKPCLLKLTDTALRLELPLETDLLFYVQEFVNLFEQTLKCLNDMP</sequence>
<reference evidence="2" key="1">
    <citation type="submission" date="2022-11" db="UniProtKB">
        <authorList>
            <consortium name="WormBaseParasite"/>
        </authorList>
    </citation>
    <scope>IDENTIFICATION</scope>
</reference>
<evidence type="ECO:0000313" key="2">
    <source>
        <dbReference type="WBParaSite" id="ES5_v2.g30890.t1"/>
    </source>
</evidence>
<dbReference type="Proteomes" id="UP000887579">
    <property type="component" value="Unplaced"/>
</dbReference>
<evidence type="ECO:0000313" key="1">
    <source>
        <dbReference type="Proteomes" id="UP000887579"/>
    </source>
</evidence>